<feature type="transmembrane region" description="Helical" evidence="1">
    <location>
        <begin position="99"/>
        <end position="126"/>
    </location>
</feature>
<evidence type="ECO:0000256" key="1">
    <source>
        <dbReference type="SAM" id="Phobius"/>
    </source>
</evidence>
<keyword evidence="3" id="KW-1185">Reference proteome</keyword>
<gene>
    <name evidence="2" type="ORF">VNI00_005024</name>
</gene>
<feature type="transmembrane region" description="Helical" evidence="1">
    <location>
        <begin position="65"/>
        <end position="87"/>
    </location>
</feature>
<comment type="caution">
    <text evidence="2">The sequence shown here is derived from an EMBL/GenBank/DDBJ whole genome shotgun (WGS) entry which is preliminary data.</text>
</comment>
<dbReference type="PANTHER" id="PTHR35519:SF2">
    <property type="entry name" value="PH DOMAIN PROTEIN"/>
    <property type="match status" value="1"/>
</dbReference>
<dbReference type="Proteomes" id="UP001383192">
    <property type="component" value="Unassembled WGS sequence"/>
</dbReference>
<reference evidence="2 3" key="1">
    <citation type="submission" date="2024-01" db="EMBL/GenBank/DDBJ databases">
        <title>A draft genome for a cacao thread blight-causing isolate of Paramarasmius palmivorus.</title>
        <authorList>
            <person name="Baruah I.K."/>
            <person name="Bukari Y."/>
            <person name="Amoako-Attah I."/>
            <person name="Meinhardt L.W."/>
            <person name="Bailey B.A."/>
            <person name="Cohen S.P."/>
        </authorList>
    </citation>
    <scope>NUCLEOTIDE SEQUENCE [LARGE SCALE GENOMIC DNA]</scope>
    <source>
        <strain evidence="2 3">GH-12</strain>
    </source>
</reference>
<accession>A0AAW0DHD4</accession>
<keyword evidence="1" id="KW-0472">Membrane</keyword>
<sequence>MSTPNFQPRWTCKYRKPNNPIEAQNLYNHIRTVAYLLDASSEWLVPAFPALASLPPELHFGLESVIGVVLPAVGDVLGIFLGLYQVFLSMLFGLPPNVIGLMIFYLVADAFIGIIPIIGEFLDVAFKANLYNLRLLEKELKRSPKWAQATEEGNVRSQEVVVGYLQIMKAAEAHFGMDMDHYVVASSRTHDS</sequence>
<proteinExistence type="predicted"/>
<organism evidence="2 3">
    <name type="scientific">Paramarasmius palmivorus</name>
    <dbReference type="NCBI Taxonomy" id="297713"/>
    <lineage>
        <taxon>Eukaryota</taxon>
        <taxon>Fungi</taxon>
        <taxon>Dikarya</taxon>
        <taxon>Basidiomycota</taxon>
        <taxon>Agaricomycotina</taxon>
        <taxon>Agaricomycetes</taxon>
        <taxon>Agaricomycetidae</taxon>
        <taxon>Agaricales</taxon>
        <taxon>Marasmiineae</taxon>
        <taxon>Marasmiaceae</taxon>
        <taxon>Paramarasmius</taxon>
    </lineage>
</organism>
<evidence type="ECO:0000313" key="3">
    <source>
        <dbReference type="Proteomes" id="UP001383192"/>
    </source>
</evidence>
<dbReference type="Pfam" id="PF13430">
    <property type="entry name" value="DUF4112"/>
    <property type="match status" value="1"/>
</dbReference>
<keyword evidence="1" id="KW-1133">Transmembrane helix</keyword>
<evidence type="ECO:0000313" key="2">
    <source>
        <dbReference type="EMBL" id="KAK7050912.1"/>
    </source>
</evidence>
<dbReference type="AlphaFoldDB" id="A0AAW0DHD4"/>
<dbReference type="PANTHER" id="PTHR35519">
    <property type="entry name" value="MEMBRANE PROTEINS"/>
    <property type="match status" value="1"/>
</dbReference>
<dbReference type="EMBL" id="JAYKXP010000014">
    <property type="protein sequence ID" value="KAK7050912.1"/>
    <property type="molecule type" value="Genomic_DNA"/>
</dbReference>
<dbReference type="InterPro" id="IPR025187">
    <property type="entry name" value="DUF4112"/>
</dbReference>
<name>A0AAW0DHD4_9AGAR</name>
<protein>
    <submittedName>
        <fullName evidence="2">Uncharacterized protein</fullName>
    </submittedName>
</protein>
<keyword evidence="1" id="KW-0812">Transmembrane</keyword>